<protein>
    <submittedName>
        <fullName evidence="2">PRC-barrel domain protein</fullName>
    </submittedName>
</protein>
<dbReference type="EMBL" id="QFGA01000001">
    <property type="protein sequence ID" value="TEB06760.1"/>
    <property type="molecule type" value="Genomic_DNA"/>
</dbReference>
<evidence type="ECO:0000313" key="3">
    <source>
        <dbReference type="Proteomes" id="UP000298324"/>
    </source>
</evidence>
<feature type="domain" description="PRC-barrel" evidence="1">
    <location>
        <begin position="5"/>
        <end position="77"/>
    </location>
</feature>
<evidence type="ECO:0000259" key="1">
    <source>
        <dbReference type="Pfam" id="PF05239"/>
    </source>
</evidence>
<dbReference type="SUPFAM" id="SSF50346">
    <property type="entry name" value="PRC-barrel domain"/>
    <property type="match status" value="1"/>
</dbReference>
<dbReference type="PANTHER" id="PTHR40061">
    <property type="entry name" value="SPORULATION PROTEIN YLMC-RELATED"/>
    <property type="match status" value="1"/>
</dbReference>
<sequence>MRMGELAGKEIVNLYNGSRLGVVGESDLILDTESGEIRSIILPKKNNLINIWIDRQHLVIPWEAIRKVGAEVIIVDLDQTSPSYQRYSSNF</sequence>
<comment type="caution">
    <text evidence="2">The sequence shown here is derived from an EMBL/GenBank/DDBJ whole genome shotgun (WGS) entry which is preliminary data.</text>
</comment>
<dbReference type="RefSeq" id="WP_134217628.1">
    <property type="nucleotide sequence ID" value="NZ_QFGA01000001.1"/>
</dbReference>
<dbReference type="InterPro" id="IPR011033">
    <property type="entry name" value="PRC_barrel-like_sf"/>
</dbReference>
<dbReference type="Proteomes" id="UP000298324">
    <property type="component" value="Unassembled WGS sequence"/>
</dbReference>
<name>A0A4Y7RDE7_9FIRM</name>
<evidence type="ECO:0000313" key="2">
    <source>
        <dbReference type="EMBL" id="TEB06760.1"/>
    </source>
</evidence>
<dbReference type="InterPro" id="IPR027275">
    <property type="entry name" value="PRC-brl_dom"/>
</dbReference>
<keyword evidence="3" id="KW-1185">Reference proteome</keyword>
<dbReference type="PANTHER" id="PTHR40061:SF1">
    <property type="entry name" value="SPORULATION PROTEIN YLMC-RELATED"/>
    <property type="match status" value="1"/>
</dbReference>
<organism evidence="2 3">
    <name type="scientific">Pelotomaculum schinkii</name>
    <dbReference type="NCBI Taxonomy" id="78350"/>
    <lineage>
        <taxon>Bacteria</taxon>
        <taxon>Bacillati</taxon>
        <taxon>Bacillota</taxon>
        <taxon>Clostridia</taxon>
        <taxon>Eubacteriales</taxon>
        <taxon>Desulfotomaculaceae</taxon>
        <taxon>Pelotomaculum</taxon>
    </lineage>
</organism>
<dbReference type="Pfam" id="PF05239">
    <property type="entry name" value="PRC"/>
    <property type="match status" value="1"/>
</dbReference>
<accession>A0A4Y7RDE7</accession>
<dbReference type="Gene3D" id="2.30.30.240">
    <property type="entry name" value="PRC-barrel domain"/>
    <property type="match status" value="1"/>
</dbReference>
<dbReference type="AlphaFoldDB" id="A0A4Y7RDE7"/>
<proteinExistence type="predicted"/>
<reference evidence="2 3" key="1">
    <citation type="journal article" date="2018" name="Environ. Microbiol.">
        <title>Novel energy conservation strategies and behaviour of Pelotomaculum schinkii driving syntrophic propionate catabolism.</title>
        <authorList>
            <person name="Hidalgo-Ahumada C.A.P."/>
            <person name="Nobu M.K."/>
            <person name="Narihiro T."/>
            <person name="Tamaki H."/>
            <person name="Liu W.T."/>
            <person name="Kamagata Y."/>
            <person name="Stams A.J.M."/>
            <person name="Imachi H."/>
            <person name="Sousa D.Z."/>
        </authorList>
    </citation>
    <scope>NUCLEOTIDE SEQUENCE [LARGE SCALE GENOMIC DNA]</scope>
    <source>
        <strain evidence="2 3">HH</strain>
    </source>
</reference>
<gene>
    <name evidence="2" type="ORF">Psch_00292</name>
</gene>
<dbReference type="NCBIfam" id="TIGR02888">
    <property type="entry name" value="spore_YlmC_YmxH"/>
    <property type="match status" value="1"/>
</dbReference>
<dbReference type="InterPro" id="IPR014238">
    <property type="entry name" value="Spore_YlmC/YmxH"/>
</dbReference>